<evidence type="ECO:0000313" key="4">
    <source>
        <dbReference type="Proteomes" id="UP000317982"/>
    </source>
</evidence>
<evidence type="ECO:0000256" key="1">
    <source>
        <dbReference type="SAM" id="MobiDB-lite"/>
    </source>
</evidence>
<feature type="compositionally biased region" description="Polar residues" evidence="1">
    <location>
        <begin position="43"/>
        <end position="66"/>
    </location>
</feature>
<comment type="caution">
    <text evidence="3">The sequence shown here is derived from an EMBL/GenBank/DDBJ whole genome shotgun (WGS) entry which is preliminary data.</text>
</comment>
<dbReference type="PANTHER" id="PTHR30290">
    <property type="entry name" value="PERIPLASMIC BINDING COMPONENT OF ABC TRANSPORTER"/>
    <property type="match status" value="1"/>
</dbReference>
<dbReference type="SUPFAM" id="SSF53850">
    <property type="entry name" value="Periplasmic binding protein-like II"/>
    <property type="match status" value="1"/>
</dbReference>
<accession>A0A545AZ55</accession>
<evidence type="ECO:0000313" key="3">
    <source>
        <dbReference type="EMBL" id="TQS46611.1"/>
    </source>
</evidence>
<feature type="domain" description="Solute-binding protein family 5" evidence="2">
    <location>
        <begin position="129"/>
        <end position="512"/>
    </location>
</feature>
<dbReference type="PANTHER" id="PTHR30290:SF83">
    <property type="entry name" value="ABC TRANSPORTER SUBSTRATE-BINDING PROTEIN"/>
    <property type="match status" value="1"/>
</dbReference>
<dbReference type="Gene3D" id="3.40.190.10">
    <property type="entry name" value="Periplasmic binding protein-like II"/>
    <property type="match status" value="1"/>
</dbReference>
<dbReference type="InterPro" id="IPR030678">
    <property type="entry name" value="Peptide/Ni-bd"/>
</dbReference>
<sequence length="599" mass="65435">MTGQYGLNPTGCPKEREVLVRRPVRTLSVGILAVVLAAAGCSKNTGDDNATGSDQKATTQTATLADNSDGPAPEVPGAKKGGTVTIYTSGDFEHIDPQQNYVVPAQTTGTNLLYRSLTTYRENGDGKLEVVGDLATNTGEESNGGKTWKFTLKDGLKYEDGTAITAKDVAYGIARSFSPDLPNGPHWWAQWLSGDADYNKTYKGPYNGGALVPPNTQVPDDKTIIFNFPEPHADTPFAAALSTTAPVPQARDTKIQYDNRPFSSGPYKIQTYQRTQKMVLVRNQYWDPKTDPARHDYPDSYVVDFTRTAEQASQLLISDAGAAASSLTFQDMTIPASVYPKAVQSAKDRILTGPDQFVWQINFNTQRVTDLKVRQALNYAIDRQGLLKVWGSYAGDPGTTLLSPTTSGYQKYNAYDGGVTGNVEKAKELLGGKKVTLTYGYRNTERNQAIAAFLKSSFAPIGVNLNIQPIDEDQYYTVIGKKNNQFDMYMYGWGSDWPGAGTVIPPLWDGTRITPEGNNNTAYLNDPKTNAEVARILKLSDLTEQDKAWAALDKDIMTRLAPTIPVIYDKQTTLYGSKIGGIYLSAPYGNSGLNNLYVK</sequence>
<dbReference type="GO" id="GO:0042597">
    <property type="term" value="C:periplasmic space"/>
    <property type="evidence" value="ECO:0007669"/>
    <property type="project" value="UniProtKB-ARBA"/>
</dbReference>
<name>A0A545AZ55_9ACTN</name>
<dbReference type="Proteomes" id="UP000317982">
    <property type="component" value="Unassembled WGS sequence"/>
</dbReference>
<organism evidence="3 4">
    <name type="scientific">Cryptosporangium phraense</name>
    <dbReference type="NCBI Taxonomy" id="2593070"/>
    <lineage>
        <taxon>Bacteria</taxon>
        <taxon>Bacillati</taxon>
        <taxon>Actinomycetota</taxon>
        <taxon>Actinomycetes</taxon>
        <taxon>Cryptosporangiales</taxon>
        <taxon>Cryptosporangiaceae</taxon>
        <taxon>Cryptosporangium</taxon>
    </lineage>
</organism>
<gene>
    <name evidence="3" type="ORF">FL583_04320</name>
</gene>
<dbReference type="GO" id="GO:1904680">
    <property type="term" value="F:peptide transmembrane transporter activity"/>
    <property type="evidence" value="ECO:0007669"/>
    <property type="project" value="TreeGrafter"/>
</dbReference>
<dbReference type="FunCoup" id="A0A545AZ55">
    <property type="interactions" value="20"/>
</dbReference>
<dbReference type="Gene3D" id="3.10.105.10">
    <property type="entry name" value="Dipeptide-binding Protein, Domain 3"/>
    <property type="match status" value="1"/>
</dbReference>
<dbReference type="GO" id="GO:0043190">
    <property type="term" value="C:ATP-binding cassette (ABC) transporter complex"/>
    <property type="evidence" value="ECO:0007669"/>
    <property type="project" value="InterPro"/>
</dbReference>
<feature type="region of interest" description="Disordered" evidence="1">
    <location>
        <begin position="43"/>
        <end position="81"/>
    </location>
</feature>
<keyword evidence="4" id="KW-1185">Reference proteome</keyword>
<protein>
    <submittedName>
        <fullName evidence="3">ABC transporter substrate-binding protein</fullName>
    </submittedName>
</protein>
<dbReference type="GO" id="GO:0015833">
    <property type="term" value="P:peptide transport"/>
    <property type="evidence" value="ECO:0007669"/>
    <property type="project" value="TreeGrafter"/>
</dbReference>
<dbReference type="Pfam" id="PF00496">
    <property type="entry name" value="SBP_bac_5"/>
    <property type="match status" value="1"/>
</dbReference>
<proteinExistence type="predicted"/>
<dbReference type="CDD" id="cd08506">
    <property type="entry name" value="PBP2_clavulanate_OppA2"/>
    <property type="match status" value="1"/>
</dbReference>
<dbReference type="PIRSF" id="PIRSF002741">
    <property type="entry name" value="MppA"/>
    <property type="match status" value="1"/>
</dbReference>
<dbReference type="AlphaFoldDB" id="A0A545AZ55"/>
<dbReference type="OrthoDB" id="5240629at2"/>
<dbReference type="InterPro" id="IPR039424">
    <property type="entry name" value="SBP_5"/>
</dbReference>
<evidence type="ECO:0000259" key="2">
    <source>
        <dbReference type="Pfam" id="PF00496"/>
    </source>
</evidence>
<dbReference type="InterPro" id="IPR000914">
    <property type="entry name" value="SBP_5_dom"/>
</dbReference>
<reference evidence="3 4" key="1">
    <citation type="submission" date="2019-07" db="EMBL/GenBank/DDBJ databases">
        <title>Cryptosporangium phraense sp. nov., isolated from plant litter.</title>
        <authorList>
            <person name="Suriyachadkun C."/>
        </authorList>
    </citation>
    <scope>NUCLEOTIDE SEQUENCE [LARGE SCALE GENOMIC DNA]</scope>
    <source>
        <strain evidence="3 4">A-T 5661</strain>
    </source>
</reference>
<dbReference type="EMBL" id="VIRS01000002">
    <property type="protein sequence ID" value="TQS46611.1"/>
    <property type="molecule type" value="Genomic_DNA"/>
</dbReference>
<dbReference type="InParanoid" id="A0A545AZ55"/>